<dbReference type="PANTHER" id="PTHR33116:SF78">
    <property type="entry name" value="OS12G0587133 PROTEIN"/>
    <property type="match status" value="1"/>
</dbReference>
<dbReference type="EMBL" id="BQNB010015756">
    <property type="protein sequence ID" value="GJT43754.1"/>
    <property type="molecule type" value="Genomic_DNA"/>
</dbReference>
<dbReference type="Pfam" id="PF13966">
    <property type="entry name" value="zf-RVT"/>
    <property type="match status" value="1"/>
</dbReference>
<evidence type="ECO:0000313" key="2">
    <source>
        <dbReference type="EMBL" id="GJT43754.1"/>
    </source>
</evidence>
<evidence type="ECO:0000259" key="1">
    <source>
        <dbReference type="Pfam" id="PF13966"/>
    </source>
</evidence>
<dbReference type="PANTHER" id="PTHR33116">
    <property type="entry name" value="REVERSE TRANSCRIPTASE ZINC-BINDING DOMAIN-CONTAINING PROTEIN-RELATED-RELATED"/>
    <property type="match status" value="1"/>
</dbReference>
<feature type="domain" description="Reverse transcriptase zinc-binding" evidence="1">
    <location>
        <begin position="334"/>
        <end position="399"/>
    </location>
</feature>
<keyword evidence="2" id="KW-0695">RNA-directed DNA polymerase</keyword>
<accession>A0ABQ5E300</accession>
<proteinExistence type="predicted"/>
<evidence type="ECO:0000313" key="3">
    <source>
        <dbReference type="Proteomes" id="UP001151760"/>
    </source>
</evidence>
<sequence>MKKWFRFTNLSYKTIILHGVGVQDEVISDAATFLGCSILKTPFKYLGVSVGGNMSMVNAWEDSINKIKSRLSKWKINTLSIGGRLTLLKSVLGSAPIYCMSLHKVPKTVLYIMESLRRDFFNGCYGGDRKIAWVQWSKVLASKKNGGLGVASFYALNRALLFKWVWRFLSRDNSLWFQFISSMYGSNFQDHASVCSSIWGKIIKEANVLKLHGVDLLAHCNLRVRSGHFTRFWKDMWVGDIQLCFLFPRLFMLEDNKDCTVADKLHGSLSDSFRRTVRGGVESSQLEALRGLIEGIELSSANDRWLWDLNNEGIYRVSDARSLLDDFFLPKSSIATRWVKYVPIKVNVFRWKLHLDRLPTRANLDRRGVQIDSLCCPVCTTEVEDVSHLFFQCTMARDIYGLVCRWWDIPCFSGCSYEEWISWFCGLRLGSRLKGLLEGVFSVMWWSIWSFRNQLLFSSQYPRKHILFDDIVMYSFMWCHARCRNSFTWDSWLQHPYLISL</sequence>
<reference evidence="2" key="1">
    <citation type="journal article" date="2022" name="Int. J. Mol. Sci.">
        <title>Draft Genome of Tanacetum Coccineum: Genomic Comparison of Closely Related Tanacetum-Family Plants.</title>
        <authorList>
            <person name="Yamashiro T."/>
            <person name="Shiraishi A."/>
            <person name="Nakayama K."/>
            <person name="Satake H."/>
        </authorList>
    </citation>
    <scope>NUCLEOTIDE SEQUENCE</scope>
</reference>
<dbReference type="InterPro" id="IPR026960">
    <property type="entry name" value="RVT-Znf"/>
</dbReference>
<keyword evidence="3" id="KW-1185">Reference proteome</keyword>
<keyword evidence="2" id="KW-0548">Nucleotidyltransferase</keyword>
<comment type="caution">
    <text evidence="2">The sequence shown here is derived from an EMBL/GenBank/DDBJ whole genome shotgun (WGS) entry which is preliminary data.</text>
</comment>
<protein>
    <submittedName>
        <fullName evidence="2">RNA-directed DNA polymerase, eukaryota</fullName>
    </submittedName>
</protein>
<dbReference type="Proteomes" id="UP001151760">
    <property type="component" value="Unassembled WGS sequence"/>
</dbReference>
<dbReference type="GO" id="GO:0003964">
    <property type="term" value="F:RNA-directed DNA polymerase activity"/>
    <property type="evidence" value="ECO:0007669"/>
    <property type="project" value="UniProtKB-KW"/>
</dbReference>
<reference evidence="2" key="2">
    <citation type="submission" date="2022-01" db="EMBL/GenBank/DDBJ databases">
        <authorList>
            <person name="Yamashiro T."/>
            <person name="Shiraishi A."/>
            <person name="Satake H."/>
            <person name="Nakayama K."/>
        </authorList>
    </citation>
    <scope>NUCLEOTIDE SEQUENCE</scope>
</reference>
<keyword evidence="2" id="KW-0808">Transferase</keyword>
<organism evidence="2 3">
    <name type="scientific">Tanacetum coccineum</name>
    <dbReference type="NCBI Taxonomy" id="301880"/>
    <lineage>
        <taxon>Eukaryota</taxon>
        <taxon>Viridiplantae</taxon>
        <taxon>Streptophyta</taxon>
        <taxon>Embryophyta</taxon>
        <taxon>Tracheophyta</taxon>
        <taxon>Spermatophyta</taxon>
        <taxon>Magnoliopsida</taxon>
        <taxon>eudicotyledons</taxon>
        <taxon>Gunneridae</taxon>
        <taxon>Pentapetalae</taxon>
        <taxon>asterids</taxon>
        <taxon>campanulids</taxon>
        <taxon>Asterales</taxon>
        <taxon>Asteraceae</taxon>
        <taxon>Asteroideae</taxon>
        <taxon>Anthemideae</taxon>
        <taxon>Anthemidinae</taxon>
        <taxon>Tanacetum</taxon>
    </lineage>
</organism>
<gene>
    <name evidence="2" type="ORF">Tco_0952469</name>
</gene>
<name>A0ABQ5E300_9ASTR</name>